<protein>
    <submittedName>
        <fullName evidence="3">Oxidoreductase</fullName>
    </submittedName>
</protein>
<name>A0A6A7G2D8_9CRUS</name>
<dbReference type="SUPFAM" id="SSF51735">
    <property type="entry name" value="NAD(P)-binding Rossmann-fold domains"/>
    <property type="match status" value="1"/>
</dbReference>
<dbReference type="InterPro" id="IPR036291">
    <property type="entry name" value="NAD(P)-bd_dom_sf"/>
</dbReference>
<dbReference type="AlphaFoldDB" id="A0A6A7G2D8"/>
<dbReference type="SUPFAM" id="SSF50129">
    <property type="entry name" value="GroES-like"/>
    <property type="match status" value="1"/>
</dbReference>
<reference evidence="3" key="1">
    <citation type="submission" date="2017-11" db="EMBL/GenBank/DDBJ databases">
        <title>The sensing device of the deep-sea amphipod.</title>
        <authorList>
            <person name="Kobayashi H."/>
            <person name="Nagahama T."/>
            <person name="Arai W."/>
            <person name="Sasagawa Y."/>
            <person name="Umeda M."/>
            <person name="Hayashi T."/>
            <person name="Nikaido I."/>
            <person name="Watanabe H."/>
            <person name="Oguri K."/>
            <person name="Kitazato H."/>
            <person name="Fujioka K."/>
            <person name="Kido Y."/>
            <person name="Takami H."/>
        </authorList>
    </citation>
    <scope>NUCLEOTIDE SEQUENCE</scope>
    <source>
        <tissue evidence="3">Whole body</tissue>
    </source>
</reference>
<evidence type="ECO:0000259" key="2">
    <source>
        <dbReference type="SMART" id="SM00829"/>
    </source>
</evidence>
<feature type="transmembrane region" description="Helical" evidence="1">
    <location>
        <begin position="198"/>
        <end position="220"/>
    </location>
</feature>
<dbReference type="EMBL" id="IACT01005786">
    <property type="protein sequence ID" value="LAC24930.1"/>
    <property type="molecule type" value="mRNA"/>
</dbReference>
<dbReference type="SMART" id="SM00829">
    <property type="entry name" value="PKS_ER"/>
    <property type="match status" value="1"/>
</dbReference>
<dbReference type="NCBIfam" id="TIGR02823">
    <property type="entry name" value="oxido_YhdH"/>
    <property type="match status" value="1"/>
</dbReference>
<accession>A0A6A7G2D8</accession>
<dbReference type="Pfam" id="PF08240">
    <property type="entry name" value="ADH_N"/>
    <property type="match status" value="1"/>
</dbReference>
<dbReference type="GO" id="GO:0043957">
    <property type="term" value="F:acryloyl-CoA reductase (NADPH) activity"/>
    <property type="evidence" value="ECO:0007669"/>
    <property type="project" value="TreeGrafter"/>
</dbReference>
<organism evidence="3">
    <name type="scientific">Hirondellea gigas</name>
    <dbReference type="NCBI Taxonomy" id="1518452"/>
    <lineage>
        <taxon>Eukaryota</taxon>
        <taxon>Metazoa</taxon>
        <taxon>Ecdysozoa</taxon>
        <taxon>Arthropoda</taxon>
        <taxon>Crustacea</taxon>
        <taxon>Multicrustacea</taxon>
        <taxon>Malacostraca</taxon>
        <taxon>Eumalacostraca</taxon>
        <taxon>Peracarida</taxon>
        <taxon>Amphipoda</taxon>
        <taxon>Amphilochidea</taxon>
        <taxon>Lysianassida</taxon>
        <taxon>Lysianassidira</taxon>
        <taxon>Lysianassoidea</taxon>
        <taxon>Lysianassidae</taxon>
        <taxon>Hirondellea</taxon>
    </lineage>
</organism>
<dbReference type="PANTHER" id="PTHR43677">
    <property type="entry name" value="SHORT-CHAIN DEHYDROGENASE/REDUCTASE"/>
    <property type="match status" value="1"/>
</dbReference>
<evidence type="ECO:0000313" key="3">
    <source>
        <dbReference type="EMBL" id="LAC24930.1"/>
    </source>
</evidence>
<dbReference type="CDD" id="cd08288">
    <property type="entry name" value="MDR_yhdh"/>
    <property type="match status" value="1"/>
</dbReference>
<sequence length="377" mass="40565">MTSQTHRRAFSRLSNIISSFNRSNRLSPIRRLSTSASSDTLPSTFKGLIVEKTRGNPPISEIRDLTPSQLPDFDVTVKVEYSTLNYKDALAITGAPGVVRSYPIVPGIDYAGTVVSDRSGTFEKGTKVILTGHGVGEKYWGGYAEFARAKPSWLVKLPESMTTKQAMSIGTAGFTAMLCINALEKQGLSPKHNFQTKVLVTGASGGVGVTAIALLASLGYRVTASSGRKWTHETLTKLGSKHIIDRFSDEKVRPIDKELWDGVVDSVGGVTLAKAISQCKTNCAVAACGLAGGTSLPTSVFPFILRGVALLGIDSVYYPNAKRDEVWSRIAAKVPWNLFESATTVRRPNELSEMANQLLSGKSEEIIGRTVVDCGAF</sequence>
<proteinExistence type="evidence at transcript level"/>
<dbReference type="PANTHER" id="PTHR43677:SF1">
    <property type="entry name" value="ACRYLYL-COA REDUCTASE ACUI-RELATED"/>
    <property type="match status" value="1"/>
</dbReference>
<dbReference type="Gene3D" id="3.90.180.10">
    <property type="entry name" value="Medium-chain alcohol dehydrogenases, catalytic domain"/>
    <property type="match status" value="1"/>
</dbReference>
<evidence type="ECO:0000256" key="1">
    <source>
        <dbReference type="SAM" id="Phobius"/>
    </source>
</evidence>
<dbReference type="InterPro" id="IPR011032">
    <property type="entry name" value="GroES-like_sf"/>
</dbReference>
<feature type="domain" description="Enoyl reductase (ER)" evidence="2">
    <location>
        <begin position="60"/>
        <end position="372"/>
    </location>
</feature>
<dbReference type="InterPro" id="IPR014188">
    <property type="entry name" value="Acrylyl-CoA_reductase_AcuI"/>
</dbReference>
<dbReference type="InterPro" id="IPR051397">
    <property type="entry name" value="Zn-ADH-like_protein"/>
</dbReference>
<dbReference type="InterPro" id="IPR020843">
    <property type="entry name" value="ER"/>
</dbReference>
<dbReference type="Gene3D" id="3.40.50.720">
    <property type="entry name" value="NAD(P)-binding Rossmann-like Domain"/>
    <property type="match status" value="1"/>
</dbReference>
<dbReference type="InterPro" id="IPR013149">
    <property type="entry name" value="ADH-like_C"/>
</dbReference>
<keyword evidence="1" id="KW-1133">Transmembrane helix</keyword>
<dbReference type="InterPro" id="IPR013154">
    <property type="entry name" value="ADH-like_N"/>
</dbReference>
<keyword evidence="1" id="KW-0472">Membrane</keyword>
<dbReference type="Pfam" id="PF00107">
    <property type="entry name" value="ADH_zinc_N"/>
    <property type="match status" value="1"/>
</dbReference>
<keyword evidence="1" id="KW-0812">Transmembrane</keyword>
<feature type="transmembrane region" description="Helical" evidence="1">
    <location>
        <begin position="166"/>
        <end position="183"/>
    </location>
</feature>